<keyword evidence="4 9" id="KW-0132">Cell division</keyword>
<name>A0AAW8CIV5_9PAST</name>
<comment type="caution">
    <text evidence="11">The sequence shown here is derived from an EMBL/GenBank/DDBJ whole genome shotgun (WGS) entry which is preliminary data.</text>
</comment>
<keyword evidence="3 9" id="KW-0997">Cell inner membrane</keyword>
<dbReference type="GO" id="GO:0043093">
    <property type="term" value="P:FtsZ-dependent cytokinesis"/>
    <property type="evidence" value="ECO:0007669"/>
    <property type="project" value="UniProtKB-UniRule"/>
</dbReference>
<sequence length="269" mass="31353">MWWRKSNQVFAKQKKNRSARERLRTKYKSSSYSVFIFIRPLVVLFCIVLAYVVYSNKDYWLERLDNDTPITSYALTHKLQFTTHTDIRDALSTGKPLKGYFGQNIEQVKERLLTIPWIHSVVVRKLWPNKLSLTVLEHRPVALWNDTKLLSDRGVVFTLPFDRVNRTDFPVLYGPDTEGKKVLSAWWKIKQDLIARSLILKSVSIDGRGSWKIKLSNELELLLGRGDWASKIDRFVKIFPQINVPEGKVISYIDLRYKYGAAVGFISKK</sequence>
<comment type="subcellular location">
    <subcellularLocation>
        <location evidence="9">Cell inner membrane</location>
        <topology evidence="9">Single-pass type II membrane protein</topology>
    </subcellularLocation>
    <subcellularLocation>
        <location evidence="1">Membrane</location>
    </subcellularLocation>
    <text evidence="9">Localizes to the division septum.</text>
</comment>
<dbReference type="Gene3D" id="3.10.20.310">
    <property type="entry name" value="membrane protein fhac"/>
    <property type="match status" value="1"/>
</dbReference>
<evidence type="ECO:0000259" key="10">
    <source>
        <dbReference type="PROSITE" id="PS51779"/>
    </source>
</evidence>
<evidence type="ECO:0000256" key="8">
    <source>
        <dbReference type="ARBA" id="ARBA00023306"/>
    </source>
</evidence>
<dbReference type="GO" id="GO:0032153">
    <property type="term" value="C:cell division site"/>
    <property type="evidence" value="ECO:0007669"/>
    <property type="project" value="UniProtKB-UniRule"/>
</dbReference>
<dbReference type="InterPro" id="IPR026579">
    <property type="entry name" value="FtsQ"/>
</dbReference>
<reference evidence="11" key="1">
    <citation type="journal article" date="2023" name="Front. Microbiol.">
        <title>Phylogeography and host specificity of Pasteurellaceae pathogenic to sea-farmed fish in the north-east Atlantic.</title>
        <authorList>
            <person name="Gulla S."/>
            <person name="Colquhoun D.J."/>
            <person name="Olsen A.B."/>
            <person name="Spilsberg B."/>
            <person name="Lagesen K."/>
            <person name="Aakesson C.P."/>
            <person name="Strom S."/>
            <person name="Manji F."/>
            <person name="Birkbeck T.H."/>
            <person name="Nilsen H.K."/>
        </authorList>
    </citation>
    <scope>NUCLEOTIDE SEQUENCE</scope>
    <source>
        <strain evidence="11">VIB1234</strain>
    </source>
</reference>
<evidence type="ECO:0000256" key="5">
    <source>
        <dbReference type="ARBA" id="ARBA00022692"/>
    </source>
</evidence>
<dbReference type="AlphaFoldDB" id="A0AAW8CIV5"/>
<evidence type="ECO:0000256" key="6">
    <source>
        <dbReference type="ARBA" id="ARBA00022989"/>
    </source>
</evidence>
<keyword evidence="2 9" id="KW-1003">Cell membrane</keyword>
<accession>A0AAW8CIV5</accession>
<dbReference type="GO" id="GO:0005886">
    <property type="term" value="C:plasma membrane"/>
    <property type="evidence" value="ECO:0007669"/>
    <property type="project" value="UniProtKB-SubCell"/>
</dbReference>
<dbReference type="EMBL" id="JASAYJ010000015">
    <property type="protein sequence ID" value="MDP8187616.1"/>
    <property type="molecule type" value="Genomic_DNA"/>
</dbReference>
<dbReference type="GO" id="GO:0090529">
    <property type="term" value="P:cell septum assembly"/>
    <property type="evidence" value="ECO:0007669"/>
    <property type="project" value="InterPro"/>
</dbReference>
<feature type="transmembrane region" description="Helical" evidence="9">
    <location>
        <begin position="32"/>
        <end position="54"/>
    </location>
</feature>
<evidence type="ECO:0000256" key="7">
    <source>
        <dbReference type="ARBA" id="ARBA00023136"/>
    </source>
</evidence>
<comment type="similarity">
    <text evidence="9">Belongs to the FtsQ/DivIB family. FtsQ subfamily.</text>
</comment>
<dbReference type="InterPro" id="IPR013685">
    <property type="entry name" value="POTRA_FtsQ_type"/>
</dbReference>
<keyword evidence="7 9" id="KW-0472">Membrane</keyword>
<protein>
    <recommendedName>
        <fullName evidence="9">Cell division protein FtsQ</fullName>
    </recommendedName>
</protein>
<dbReference type="RefSeq" id="WP_211598586.1">
    <property type="nucleotide sequence ID" value="NZ_JAGRQI010000016.1"/>
</dbReference>
<evidence type="ECO:0000313" key="12">
    <source>
        <dbReference type="Proteomes" id="UP001230466"/>
    </source>
</evidence>
<dbReference type="Pfam" id="PF08478">
    <property type="entry name" value="POTRA_1"/>
    <property type="match status" value="1"/>
</dbReference>
<keyword evidence="8 9" id="KW-0131">Cell cycle</keyword>
<evidence type="ECO:0000313" key="11">
    <source>
        <dbReference type="EMBL" id="MDP8187616.1"/>
    </source>
</evidence>
<dbReference type="PROSITE" id="PS51779">
    <property type="entry name" value="POTRA"/>
    <property type="match status" value="1"/>
</dbReference>
<keyword evidence="5 9" id="KW-0812">Transmembrane</keyword>
<keyword evidence="6 9" id="KW-1133">Transmembrane helix</keyword>
<dbReference type="Proteomes" id="UP001230466">
    <property type="component" value="Unassembled WGS sequence"/>
</dbReference>
<proteinExistence type="inferred from homology"/>
<comment type="function">
    <text evidence="9">Essential cell division protein. May link together the upstream cell division proteins, which are predominantly cytoplasmic, with the downstream cell division proteins, which are predominantly periplasmic. May control correct divisome assembly.</text>
</comment>
<dbReference type="InterPro" id="IPR045335">
    <property type="entry name" value="FtsQ_C_sf"/>
</dbReference>
<dbReference type="InterPro" id="IPR034746">
    <property type="entry name" value="POTRA"/>
</dbReference>
<evidence type="ECO:0000256" key="9">
    <source>
        <dbReference type="HAMAP-Rule" id="MF_00911"/>
    </source>
</evidence>
<evidence type="ECO:0000256" key="4">
    <source>
        <dbReference type="ARBA" id="ARBA00022618"/>
    </source>
</evidence>
<gene>
    <name evidence="9" type="primary">ftsQ</name>
    <name evidence="11" type="ORF">QJU78_07520</name>
</gene>
<evidence type="ECO:0000256" key="3">
    <source>
        <dbReference type="ARBA" id="ARBA00022519"/>
    </source>
</evidence>
<dbReference type="Pfam" id="PF03799">
    <property type="entry name" value="FtsQ_DivIB_C"/>
    <property type="match status" value="1"/>
</dbReference>
<evidence type="ECO:0000256" key="2">
    <source>
        <dbReference type="ARBA" id="ARBA00022475"/>
    </source>
</evidence>
<dbReference type="HAMAP" id="MF_00911">
    <property type="entry name" value="FtsQ_subfam"/>
    <property type="match status" value="1"/>
</dbReference>
<dbReference type="PANTHER" id="PTHR35851">
    <property type="entry name" value="CELL DIVISION PROTEIN FTSQ"/>
    <property type="match status" value="1"/>
</dbReference>
<dbReference type="PANTHER" id="PTHR35851:SF1">
    <property type="entry name" value="CELL DIVISION PROTEIN FTSQ"/>
    <property type="match status" value="1"/>
</dbReference>
<organism evidence="11 12">
    <name type="scientific">Pasteurella atlantica</name>
    <dbReference type="NCBI Taxonomy" id="2827233"/>
    <lineage>
        <taxon>Bacteria</taxon>
        <taxon>Pseudomonadati</taxon>
        <taxon>Pseudomonadota</taxon>
        <taxon>Gammaproteobacteria</taxon>
        <taxon>Pasteurellales</taxon>
        <taxon>Pasteurellaceae</taxon>
        <taxon>Pasteurella</taxon>
    </lineage>
</organism>
<evidence type="ECO:0000256" key="1">
    <source>
        <dbReference type="ARBA" id="ARBA00004370"/>
    </source>
</evidence>
<dbReference type="Gene3D" id="3.40.50.11690">
    <property type="entry name" value="Cell division protein FtsQ/DivIB"/>
    <property type="match status" value="1"/>
</dbReference>
<dbReference type="InterPro" id="IPR005548">
    <property type="entry name" value="Cell_div_FtsQ/DivIB_C"/>
</dbReference>
<comment type="subunit">
    <text evidence="9">Part of a complex composed of FtsB, FtsL and FtsQ.</text>
</comment>
<feature type="domain" description="POTRA" evidence="10">
    <location>
        <begin position="68"/>
        <end position="138"/>
    </location>
</feature>